<dbReference type="SUPFAM" id="SSF51215">
    <property type="entry name" value="Regulatory protein AraC"/>
    <property type="match status" value="1"/>
</dbReference>
<dbReference type="Gene3D" id="2.60.120.280">
    <property type="entry name" value="Regulatory protein AraC"/>
    <property type="match status" value="1"/>
</dbReference>
<proteinExistence type="predicted"/>
<dbReference type="RefSeq" id="WP_018597045.1">
    <property type="nucleotide sequence ID" value="NZ_CABLBP010000005.1"/>
</dbReference>
<dbReference type="Pfam" id="PF12833">
    <property type="entry name" value="HTH_18"/>
    <property type="match status" value="1"/>
</dbReference>
<dbReference type="PANTHER" id="PTHR43280:SF2">
    <property type="entry name" value="HTH-TYPE TRANSCRIPTIONAL REGULATOR EXSA"/>
    <property type="match status" value="1"/>
</dbReference>
<reference evidence="5 6" key="1">
    <citation type="submission" date="2019-04" db="EMBL/GenBank/DDBJ databases">
        <authorList>
            <person name="Schori C."/>
            <person name="Ahrens C."/>
        </authorList>
    </citation>
    <scope>NUCLEOTIDE SEQUENCE [LARGE SCALE GENOMIC DNA]</scope>
    <source>
        <strain evidence="5 6">DSM 2950</strain>
    </source>
</reference>
<evidence type="ECO:0000256" key="1">
    <source>
        <dbReference type="ARBA" id="ARBA00023015"/>
    </source>
</evidence>
<dbReference type="AlphaFoldDB" id="A0A7G5N2B3"/>
<name>A0A7G5N2B3_9FIRM</name>
<evidence type="ECO:0000259" key="4">
    <source>
        <dbReference type="PROSITE" id="PS01124"/>
    </source>
</evidence>
<dbReference type="SUPFAM" id="SSF46689">
    <property type="entry name" value="Homeodomain-like"/>
    <property type="match status" value="2"/>
</dbReference>
<dbReference type="SMART" id="SM00342">
    <property type="entry name" value="HTH_ARAC"/>
    <property type="match status" value="1"/>
</dbReference>
<dbReference type="GO" id="GO:0043565">
    <property type="term" value="F:sequence-specific DNA binding"/>
    <property type="evidence" value="ECO:0007669"/>
    <property type="project" value="InterPro"/>
</dbReference>
<feature type="domain" description="HTH araC/xylS-type" evidence="4">
    <location>
        <begin position="173"/>
        <end position="271"/>
    </location>
</feature>
<dbReference type="Pfam" id="PF02311">
    <property type="entry name" value="AraC_binding"/>
    <property type="match status" value="1"/>
</dbReference>
<keyword evidence="1" id="KW-0805">Transcription regulation</keyword>
<dbReference type="Proteomes" id="UP000515789">
    <property type="component" value="Chromosome"/>
</dbReference>
<dbReference type="InterPro" id="IPR003313">
    <property type="entry name" value="AraC-bd"/>
</dbReference>
<dbReference type="PANTHER" id="PTHR43280">
    <property type="entry name" value="ARAC-FAMILY TRANSCRIPTIONAL REGULATOR"/>
    <property type="match status" value="1"/>
</dbReference>
<dbReference type="InterPro" id="IPR018060">
    <property type="entry name" value="HTH_AraC"/>
</dbReference>
<gene>
    <name evidence="5" type="ORF">E5259_27470</name>
</gene>
<dbReference type="Gene3D" id="1.10.10.60">
    <property type="entry name" value="Homeodomain-like"/>
    <property type="match status" value="2"/>
</dbReference>
<dbReference type="GO" id="GO:0003700">
    <property type="term" value="F:DNA-binding transcription factor activity"/>
    <property type="evidence" value="ECO:0007669"/>
    <property type="project" value="InterPro"/>
</dbReference>
<evidence type="ECO:0000313" key="6">
    <source>
        <dbReference type="Proteomes" id="UP000515789"/>
    </source>
</evidence>
<evidence type="ECO:0000313" key="5">
    <source>
        <dbReference type="EMBL" id="QMW81006.1"/>
    </source>
</evidence>
<evidence type="ECO:0000256" key="2">
    <source>
        <dbReference type="ARBA" id="ARBA00023125"/>
    </source>
</evidence>
<keyword evidence="3" id="KW-0804">Transcription</keyword>
<organism evidence="5 6">
    <name type="scientific">Blautia producta</name>
    <dbReference type="NCBI Taxonomy" id="33035"/>
    <lineage>
        <taxon>Bacteria</taxon>
        <taxon>Bacillati</taxon>
        <taxon>Bacillota</taxon>
        <taxon>Clostridia</taxon>
        <taxon>Lachnospirales</taxon>
        <taxon>Lachnospiraceae</taxon>
        <taxon>Blautia</taxon>
    </lineage>
</organism>
<dbReference type="EMBL" id="CP039126">
    <property type="protein sequence ID" value="QMW81006.1"/>
    <property type="molecule type" value="Genomic_DNA"/>
</dbReference>
<dbReference type="PROSITE" id="PS01124">
    <property type="entry name" value="HTH_ARAC_FAMILY_2"/>
    <property type="match status" value="1"/>
</dbReference>
<dbReference type="CDD" id="cd06986">
    <property type="entry name" value="cupin_MmsR-like_N"/>
    <property type="match status" value="1"/>
</dbReference>
<dbReference type="InterPro" id="IPR037923">
    <property type="entry name" value="HTH-like"/>
</dbReference>
<dbReference type="InterPro" id="IPR009057">
    <property type="entry name" value="Homeodomain-like_sf"/>
</dbReference>
<sequence length="271" mass="32326">MFTNDFFLEEKDMAQDLDIVIKNVGFSRNSAGYTYGYDWREYYIFHYIVSGSGIYQVNGRTYHLHDKDGFLVPPRTTVIYQADKEYPWSVYWIGFSGRKAEYFLKRMNLHEDSLTFHYDKDDCLLSHMETMFKEVRYPQRAQETLLGHFYQVAACIINYMDADKSPVTQNYITIATRFIEHNFRIPLQVQDLAEECNISASQLYRCFMKKLGLSPHQYIEKLKMEKAVEFITQTDMPYKEIAYLLGYEYESHFFKVFKRTLGHSPSYYRNQ</sequence>
<accession>A0A7G5N2B3</accession>
<evidence type="ECO:0000256" key="3">
    <source>
        <dbReference type="ARBA" id="ARBA00023163"/>
    </source>
</evidence>
<protein>
    <submittedName>
        <fullName evidence="5">AraC family transcriptional regulator</fullName>
    </submittedName>
</protein>
<dbReference type="GeneID" id="75053522"/>
<keyword evidence="2" id="KW-0238">DNA-binding</keyword>